<evidence type="ECO:0000313" key="2">
    <source>
        <dbReference type="Proteomes" id="UP000182827"/>
    </source>
</evidence>
<dbReference type="EMBL" id="FOZU01000078">
    <property type="protein sequence ID" value="SFT26189.1"/>
    <property type="molecule type" value="Genomic_DNA"/>
</dbReference>
<name>A0A1I6WJN0_9GAMM</name>
<reference evidence="2" key="1">
    <citation type="submission" date="2016-10" db="EMBL/GenBank/DDBJ databases">
        <authorList>
            <person name="Varghese N."/>
            <person name="Submissions S."/>
        </authorList>
    </citation>
    <scope>NUCLEOTIDE SEQUENCE [LARGE SCALE GENOMIC DNA]</scope>
    <source>
        <strain evidence="2">ANC 5076</strain>
    </source>
</reference>
<gene>
    <name evidence="1" type="ORF">SAMN05444586_10785</name>
</gene>
<evidence type="ECO:0000313" key="1">
    <source>
        <dbReference type="EMBL" id="SFT26189.1"/>
    </source>
</evidence>
<dbReference type="Proteomes" id="UP000182827">
    <property type="component" value="Unassembled WGS sequence"/>
</dbReference>
<dbReference type="AlphaFoldDB" id="A0A1I6WJN0"/>
<organism evidence="1 2">
    <name type="scientific">Acinetobacter bohemicus</name>
    <dbReference type="NCBI Taxonomy" id="1435036"/>
    <lineage>
        <taxon>Bacteria</taxon>
        <taxon>Pseudomonadati</taxon>
        <taxon>Pseudomonadota</taxon>
        <taxon>Gammaproteobacteria</taxon>
        <taxon>Moraxellales</taxon>
        <taxon>Moraxellaceae</taxon>
        <taxon>Acinetobacter</taxon>
    </lineage>
</organism>
<keyword evidence="2" id="KW-1185">Reference proteome</keyword>
<proteinExistence type="predicted"/>
<dbReference type="RefSeq" id="WP_074947957.1">
    <property type="nucleotide sequence ID" value="NZ_FOZU01000078.1"/>
</dbReference>
<sequence>MQKHHLAELICKYSNKHHKNPELLFVSKGDLISLEQFSILRGSPLARDCKHQSNINFFGAIVLEVDDPCFQAKCLMVDDIEYAIKNNFTYIRKYLLTEPLQGYVNEDSPLDKEVDYIDEYVPNVVKNAYIKNIGSR</sequence>
<accession>A0A1I6WJN0</accession>
<protein>
    <submittedName>
        <fullName evidence="1">Uncharacterized protein</fullName>
    </submittedName>
</protein>